<dbReference type="Gene3D" id="3.80.10.10">
    <property type="entry name" value="Ribonuclease Inhibitor"/>
    <property type="match status" value="1"/>
</dbReference>
<organism evidence="2 3">
    <name type="scientific">Hypholoma sublateritium (strain FD-334 SS-4)</name>
    <dbReference type="NCBI Taxonomy" id="945553"/>
    <lineage>
        <taxon>Eukaryota</taxon>
        <taxon>Fungi</taxon>
        <taxon>Dikarya</taxon>
        <taxon>Basidiomycota</taxon>
        <taxon>Agaricomycotina</taxon>
        <taxon>Agaricomycetes</taxon>
        <taxon>Agaricomycetidae</taxon>
        <taxon>Agaricales</taxon>
        <taxon>Agaricineae</taxon>
        <taxon>Strophariaceae</taxon>
        <taxon>Hypholoma</taxon>
    </lineage>
</organism>
<keyword evidence="3" id="KW-1185">Reference proteome</keyword>
<dbReference type="STRING" id="945553.A0A0D2PHG0"/>
<dbReference type="InterPro" id="IPR032675">
    <property type="entry name" value="LRR_dom_sf"/>
</dbReference>
<gene>
    <name evidence="2" type="ORF">HYPSUDRAFT_44278</name>
</gene>
<dbReference type="Pfam" id="PF12937">
    <property type="entry name" value="F-box-like"/>
    <property type="match status" value="1"/>
</dbReference>
<dbReference type="OMA" id="HIRRMEY"/>
<dbReference type="PANTHER" id="PTHR38926:SF5">
    <property type="entry name" value="F-BOX AND LEUCINE-RICH REPEAT PROTEIN 6"/>
    <property type="match status" value="1"/>
</dbReference>
<dbReference type="OrthoDB" id="3156934at2759"/>
<reference evidence="3" key="1">
    <citation type="submission" date="2014-04" db="EMBL/GenBank/DDBJ databases">
        <title>Evolutionary Origins and Diversification of the Mycorrhizal Mutualists.</title>
        <authorList>
            <consortium name="DOE Joint Genome Institute"/>
            <consortium name="Mycorrhizal Genomics Consortium"/>
            <person name="Kohler A."/>
            <person name="Kuo A."/>
            <person name="Nagy L.G."/>
            <person name="Floudas D."/>
            <person name="Copeland A."/>
            <person name="Barry K.W."/>
            <person name="Cichocki N."/>
            <person name="Veneault-Fourrey C."/>
            <person name="LaButti K."/>
            <person name="Lindquist E.A."/>
            <person name="Lipzen A."/>
            <person name="Lundell T."/>
            <person name="Morin E."/>
            <person name="Murat C."/>
            <person name="Riley R."/>
            <person name="Ohm R."/>
            <person name="Sun H."/>
            <person name="Tunlid A."/>
            <person name="Henrissat B."/>
            <person name="Grigoriev I.V."/>
            <person name="Hibbett D.S."/>
            <person name="Martin F."/>
        </authorList>
    </citation>
    <scope>NUCLEOTIDE SEQUENCE [LARGE SCALE GENOMIC DNA]</scope>
    <source>
        <strain evidence="3">FD-334 SS-4</strain>
    </source>
</reference>
<proteinExistence type="predicted"/>
<name>A0A0D2PHG0_HYPSF</name>
<dbReference type="InterPro" id="IPR036047">
    <property type="entry name" value="F-box-like_dom_sf"/>
</dbReference>
<dbReference type="SUPFAM" id="SSF81383">
    <property type="entry name" value="F-box domain"/>
    <property type="match status" value="1"/>
</dbReference>
<dbReference type="PROSITE" id="PS50181">
    <property type="entry name" value="FBOX"/>
    <property type="match status" value="1"/>
</dbReference>
<protein>
    <recommendedName>
        <fullName evidence="1">F-box domain-containing protein</fullName>
    </recommendedName>
</protein>
<accession>A0A0D2PHG0</accession>
<dbReference type="AlphaFoldDB" id="A0A0D2PHG0"/>
<evidence type="ECO:0000313" key="3">
    <source>
        <dbReference type="Proteomes" id="UP000054270"/>
    </source>
</evidence>
<dbReference type="PANTHER" id="PTHR38926">
    <property type="entry name" value="F-BOX DOMAIN CONTAINING PROTEIN, EXPRESSED"/>
    <property type="match status" value="1"/>
</dbReference>
<dbReference type="Proteomes" id="UP000054270">
    <property type="component" value="Unassembled WGS sequence"/>
</dbReference>
<sequence>MEQSPKTTVESARASIDRDIEVHFTAVAAHLAAVQALRQQRNRLLPISSLPPEIMCNIFSFVKSGSRLTSVRWTKVSHVCRYWRKVALNAAGLWCNLPLENLSWTVEMLARSKQVDISIDTVVDSRKLASLEKAFRHGARIRHISLIFHYYQDCEWVPGVLDNLPISAPHLETLSVDMGPEYKEENISIYEDTLVDVPNLRRLELTCCGANWDSHWFPQITHLKICDIPKPEELTWTRFMAALGNVHNLESLVLDYALPHDSASTSELDHLASINIHFSRLRVLSLEATALQVETFFRCATFSPDAAVHVRCSQHKEQRPRTDAAHFATILTNIARSYSNPVSAALPFKTLVVEPGYYIMSIHFALFNDVFGESAELFGDAEVPRCGLSLSFSTYRAPSVSWFSTVLPGLFSVGFALDNISHVHLGSDRPLEEGIQGLLVETVGLLPAVSFVKVSGFIGPCLVPVGLSHTDEDVEKPIPLLTPFASLKSMHFYRVPFLPSYTEPTMKLGRVDRELLQQFLVMRSATVRRIRLEKCSYLKKADVDELCKVVGDVVCWDGVEQGSQP</sequence>
<dbReference type="EMBL" id="KN817577">
    <property type="protein sequence ID" value="KJA19510.1"/>
    <property type="molecule type" value="Genomic_DNA"/>
</dbReference>
<dbReference type="InterPro" id="IPR001810">
    <property type="entry name" value="F-box_dom"/>
</dbReference>
<evidence type="ECO:0000259" key="1">
    <source>
        <dbReference type="PROSITE" id="PS50181"/>
    </source>
</evidence>
<dbReference type="SUPFAM" id="SSF52047">
    <property type="entry name" value="RNI-like"/>
    <property type="match status" value="1"/>
</dbReference>
<evidence type="ECO:0000313" key="2">
    <source>
        <dbReference type="EMBL" id="KJA19510.1"/>
    </source>
</evidence>
<feature type="domain" description="F-box" evidence="1">
    <location>
        <begin position="44"/>
        <end position="97"/>
    </location>
</feature>